<proteinExistence type="predicted"/>
<name>A0A0F3NTK2_ORITS</name>
<evidence type="ECO:0000313" key="1">
    <source>
        <dbReference type="EMBL" id="KJV70224.1"/>
    </source>
</evidence>
<dbReference type="Proteomes" id="UP000033671">
    <property type="component" value="Unassembled WGS sequence"/>
</dbReference>
<dbReference type="PATRIC" id="fig|1359175.3.peg.1240"/>
<comment type="caution">
    <text evidence="1">The sequence shown here is derived from an EMBL/GenBank/DDBJ whole genome shotgun (WGS) entry which is preliminary data.</text>
</comment>
<protein>
    <submittedName>
        <fullName evidence="1">Uncharacterized protein</fullName>
    </submittedName>
</protein>
<accession>A0A0F3NTK2</accession>
<dbReference type="AlphaFoldDB" id="A0A0F3NTK2"/>
<evidence type="ECO:0000313" key="3">
    <source>
        <dbReference type="Proteomes" id="UP000033671"/>
    </source>
</evidence>
<sequence>MSIILLFTEAVLNKMVISKAGRYILRDLKERGLILIVSYI</sequence>
<gene>
    <name evidence="2" type="ORF">OTSTA716_0278</name>
    <name evidence="1" type="ORF">OTSTA716_2647</name>
</gene>
<evidence type="ECO:0000313" key="2">
    <source>
        <dbReference type="EMBL" id="KJV77396.1"/>
    </source>
</evidence>
<dbReference type="EMBL" id="LAOA01000196">
    <property type="protein sequence ID" value="KJV70224.1"/>
    <property type="molecule type" value="Genomic_DNA"/>
</dbReference>
<organism evidence="1 3">
    <name type="scientific">Orientia tsutsugamushi str. TA716</name>
    <dbReference type="NCBI Taxonomy" id="1359175"/>
    <lineage>
        <taxon>Bacteria</taxon>
        <taxon>Pseudomonadati</taxon>
        <taxon>Pseudomonadota</taxon>
        <taxon>Alphaproteobacteria</taxon>
        <taxon>Rickettsiales</taxon>
        <taxon>Rickettsiaceae</taxon>
        <taxon>Rickettsieae</taxon>
        <taxon>Orientia</taxon>
    </lineage>
</organism>
<dbReference type="EMBL" id="LAOA01000005">
    <property type="protein sequence ID" value="KJV77396.1"/>
    <property type="molecule type" value="Genomic_DNA"/>
</dbReference>
<reference evidence="1 3" key="1">
    <citation type="submission" date="2015-01" db="EMBL/GenBank/DDBJ databases">
        <title>Genome Sequencing of Rickettsiales.</title>
        <authorList>
            <person name="Daugherty S.C."/>
            <person name="Su Q."/>
            <person name="Abolude K."/>
            <person name="Beier-Sexton M."/>
            <person name="Carlyon J.A."/>
            <person name="Carter R."/>
            <person name="Day N.P."/>
            <person name="Dumler S.J."/>
            <person name="Dyachenko V."/>
            <person name="Godinez A."/>
            <person name="Kurtti T.J."/>
            <person name="Lichay M."/>
            <person name="Mullins K.E."/>
            <person name="Ott S."/>
            <person name="Pappas-Brown V."/>
            <person name="Paris D.H."/>
            <person name="Patel P."/>
            <person name="Richards A.L."/>
            <person name="Sadzewicz L."/>
            <person name="Sears K."/>
            <person name="Seidman D."/>
            <person name="Sengamalay N."/>
            <person name="Stenos J."/>
            <person name="Tallon L.J."/>
            <person name="Vincent G."/>
            <person name="Fraser C.M."/>
            <person name="Munderloh U."/>
            <person name="Dunning-Hotopp J.C."/>
        </authorList>
    </citation>
    <scope>NUCLEOTIDE SEQUENCE [LARGE SCALE GENOMIC DNA]</scope>
    <source>
        <strain evidence="1 3">TA716</strain>
    </source>
</reference>
<dbReference type="RefSeq" id="WP_289844136.1">
    <property type="nucleotide sequence ID" value="NZ_LAOA01000005.1"/>
</dbReference>